<keyword evidence="1" id="KW-0812">Transmembrane</keyword>
<feature type="transmembrane region" description="Helical" evidence="1">
    <location>
        <begin position="42"/>
        <end position="63"/>
    </location>
</feature>
<organism evidence="2 3">
    <name type="scientific">Bacillus spizizenii (strain ATCC 23059 / NRRL B-14472 / W23)</name>
    <name type="common">Bacillus subtilis subsp. spizizenii</name>
    <dbReference type="NCBI Taxonomy" id="655816"/>
    <lineage>
        <taxon>Bacteria</taxon>
        <taxon>Bacillati</taxon>
        <taxon>Bacillota</taxon>
        <taxon>Bacilli</taxon>
        <taxon>Bacillales</taxon>
        <taxon>Bacillaceae</taxon>
        <taxon>Bacillus</taxon>
    </lineage>
</organism>
<keyword evidence="1" id="KW-1133">Transmembrane helix</keyword>
<feature type="transmembrane region" description="Helical" evidence="1">
    <location>
        <begin position="141"/>
        <end position="159"/>
    </location>
</feature>
<dbReference type="KEGG" id="bss:BSUW23_09665"/>
<keyword evidence="1" id="KW-0472">Membrane</keyword>
<protein>
    <submittedName>
        <fullName evidence="2">Uncharacterized protein</fullName>
    </submittedName>
</protein>
<evidence type="ECO:0000313" key="3">
    <source>
        <dbReference type="Proteomes" id="UP000002233"/>
    </source>
</evidence>
<sequence>MKKIIWNKYVKFAVIFIVSLLVIILGAFFFEWINKPIWSSNFIVFSSYVLMYYYLISVLISPLEQVKPPEKLYHWLNNPIIYEQDSFLKDLKEVDIDKKNLLENLNNFRVELLIYTNHDLTKLRMLKAHVRTKNTEGSLDTINRTLIALLAGPLFLFVIKNNSIIEYLKIPIKNANQELISIMTVLLILLFFLSIIINFVFLFSGNKTRLKFIEEMADACIEELKTK</sequence>
<dbReference type="HOGENOM" id="CLU_1217857_0_0_9"/>
<name>E0TX73_BACSH</name>
<gene>
    <name evidence="2" type="ordered locus">BSUW23_09665</name>
</gene>
<evidence type="ECO:0000256" key="1">
    <source>
        <dbReference type="SAM" id="Phobius"/>
    </source>
</evidence>
<accession>E0TX73</accession>
<feature type="transmembrane region" description="Helical" evidence="1">
    <location>
        <begin position="179"/>
        <end position="203"/>
    </location>
</feature>
<feature type="transmembrane region" description="Helical" evidence="1">
    <location>
        <begin position="12"/>
        <end position="30"/>
    </location>
</feature>
<proteinExistence type="predicted"/>
<dbReference type="AlphaFoldDB" id="E0TX73"/>
<dbReference type="EMBL" id="CP002183">
    <property type="protein sequence ID" value="ADM37979.1"/>
    <property type="molecule type" value="Genomic_DNA"/>
</dbReference>
<reference evidence="2 3" key="2">
    <citation type="journal article" date="2011" name="Microbiology">
        <title>The genome sequence of Bacillus subtilis subsp. spizizenii W23: insights into speciation within the B. subtilis complex and into the history of B. subtilis genetics.</title>
        <authorList>
            <person name="Zeigler D.R."/>
        </authorList>
    </citation>
    <scope>NUCLEOTIDE SEQUENCE [LARGE SCALE GENOMIC DNA]</scope>
    <source>
        <strain evidence="3">ATCC 23059 / NRRL B-14472 / W23</strain>
    </source>
</reference>
<reference key="1">
    <citation type="submission" date="2010-08" db="EMBL/GenBank/DDBJ databases">
        <authorList>
            <person name="Zeigler D.R."/>
        </authorList>
    </citation>
    <scope>NUCLEOTIDE SEQUENCE</scope>
    <source>
        <strain>W23</strain>
    </source>
</reference>
<evidence type="ECO:0000313" key="2">
    <source>
        <dbReference type="EMBL" id="ADM37979.1"/>
    </source>
</evidence>
<dbReference type="Proteomes" id="UP000002233">
    <property type="component" value="Chromosome"/>
</dbReference>